<reference evidence="2 3" key="1">
    <citation type="submission" date="2016-10" db="EMBL/GenBank/DDBJ databases">
        <authorList>
            <person name="de Groot N.N."/>
        </authorList>
    </citation>
    <scope>NUCLEOTIDE SEQUENCE [LARGE SCALE GENOMIC DNA]</scope>
    <source>
        <strain evidence="2 3">CGMCC 4.1877</strain>
    </source>
</reference>
<dbReference type="PANTHER" id="PTHR40765:SF2">
    <property type="entry name" value="ESX-2 SECRETION SYSTEM ATPASE ECCB2"/>
    <property type="match status" value="1"/>
</dbReference>
<dbReference type="Proteomes" id="UP000199614">
    <property type="component" value="Unassembled WGS sequence"/>
</dbReference>
<accession>A0A1I5CYS2</accession>
<gene>
    <name evidence="2" type="ORF">SAMN05216207_102487</name>
</gene>
<evidence type="ECO:0000313" key="3">
    <source>
        <dbReference type="Proteomes" id="UP000199614"/>
    </source>
</evidence>
<dbReference type="AlphaFoldDB" id="A0A1I5CYS2"/>
<keyword evidence="1" id="KW-1133">Transmembrane helix</keyword>
<feature type="transmembrane region" description="Helical" evidence="1">
    <location>
        <begin position="52"/>
        <end position="73"/>
    </location>
</feature>
<keyword evidence="3" id="KW-1185">Reference proteome</keyword>
<dbReference type="Pfam" id="PF05108">
    <property type="entry name" value="T7SS_ESX1_EccB"/>
    <property type="match status" value="1"/>
</dbReference>
<dbReference type="InterPro" id="IPR044857">
    <property type="entry name" value="T7SS_EccB_R1"/>
</dbReference>
<proteinExistence type="predicted"/>
<dbReference type="EMBL" id="FOUY01000024">
    <property type="protein sequence ID" value="SFN92099.1"/>
    <property type="molecule type" value="Genomic_DNA"/>
</dbReference>
<dbReference type="RefSeq" id="WP_093347990.1">
    <property type="nucleotide sequence ID" value="NZ_FOUY01000024.1"/>
</dbReference>
<dbReference type="OrthoDB" id="3847604at2"/>
<keyword evidence="1" id="KW-0812">Transmembrane</keyword>
<organism evidence="2 3">
    <name type="scientific">Pseudonocardia ammonioxydans</name>
    <dbReference type="NCBI Taxonomy" id="260086"/>
    <lineage>
        <taxon>Bacteria</taxon>
        <taxon>Bacillati</taxon>
        <taxon>Actinomycetota</taxon>
        <taxon>Actinomycetes</taxon>
        <taxon>Pseudonocardiales</taxon>
        <taxon>Pseudonocardiaceae</taxon>
        <taxon>Pseudonocardia</taxon>
    </lineage>
</organism>
<dbReference type="PANTHER" id="PTHR40765">
    <property type="entry name" value="ESX-2 SECRETION SYSTEM ATPASE ECCB2"/>
    <property type="match status" value="1"/>
</dbReference>
<protein>
    <submittedName>
        <fullName evidence="2">Type VII secretion protein EccB</fullName>
    </submittedName>
</protein>
<dbReference type="Gene3D" id="3.30.2390.20">
    <property type="entry name" value="Type VII secretion system EccB, repeat 1 domain"/>
    <property type="match status" value="1"/>
</dbReference>
<evidence type="ECO:0000313" key="2">
    <source>
        <dbReference type="EMBL" id="SFN92099.1"/>
    </source>
</evidence>
<dbReference type="NCBIfam" id="TIGR03919">
    <property type="entry name" value="T7SS_EccB"/>
    <property type="match status" value="1"/>
</dbReference>
<keyword evidence="1" id="KW-0472">Membrane</keyword>
<sequence length="470" mass="46514">MRPDPALPRAQRAPATRDQVDAYRFGLRRMEAALVRADPIPLHEQIRAQRRAVVAGVLVGLLALGVAALLAAVDPAADWRSRALVRGDRSGVLYAVAADPPRLVPVADPVAGRLVLAALGRADGATAVPVAVPDRDLAAAPRTPPAAVPGAVGVALDGAAVPGAWAVCDTVIPGAGPGAATVLAGSLGVVAEDPGPVLLLTTVGGATYLVHDGRRHRLDPDDPHVRSGLGLLGTRARRVGDGLLSAVPEGAPLRLPAPGPGDAPGLGRSGDVVVNQPLGAPAAYYLVVDGGLAPVPVTLADAVLARTGQGRPATLSQGRVAAAPARTVPGAEAWPAARVDPGATGPVLCRTWRDGRGGVVVAERLPVAGGAVPVALAGADGPGPGLDEVVLPPSGPGPLRTVPPAAADDEGGTRLLLAASGAVYGVADDATGAALGIGPPGTAPAEIVRLLPRAGVLDVAAAREVADVPG</sequence>
<evidence type="ECO:0000256" key="1">
    <source>
        <dbReference type="SAM" id="Phobius"/>
    </source>
</evidence>
<dbReference type="GO" id="GO:0005576">
    <property type="term" value="C:extracellular region"/>
    <property type="evidence" value="ECO:0007669"/>
    <property type="project" value="TreeGrafter"/>
</dbReference>
<name>A0A1I5CYS2_PSUAM</name>
<dbReference type="STRING" id="260086.SAMN05216207_102487"/>
<dbReference type="InterPro" id="IPR007795">
    <property type="entry name" value="T7SS_EccB"/>
</dbReference>